<dbReference type="Proteomes" id="UP000092445">
    <property type="component" value="Unassembled WGS sequence"/>
</dbReference>
<dbReference type="VEuPathDB" id="VectorBase:GPAI019319"/>
<organism evidence="1 2">
    <name type="scientific">Glossina pallidipes</name>
    <name type="common">Tsetse fly</name>
    <dbReference type="NCBI Taxonomy" id="7398"/>
    <lineage>
        <taxon>Eukaryota</taxon>
        <taxon>Metazoa</taxon>
        <taxon>Ecdysozoa</taxon>
        <taxon>Arthropoda</taxon>
        <taxon>Hexapoda</taxon>
        <taxon>Insecta</taxon>
        <taxon>Pterygota</taxon>
        <taxon>Neoptera</taxon>
        <taxon>Endopterygota</taxon>
        <taxon>Diptera</taxon>
        <taxon>Brachycera</taxon>
        <taxon>Muscomorpha</taxon>
        <taxon>Hippoboscoidea</taxon>
        <taxon>Glossinidae</taxon>
        <taxon>Glossina</taxon>
    </lineage>
</organism>
<reference evidence="1" key="2">
    <citation type="submission" date="2020-05" db="UniProtKB">
        <authorList>
            <consortium name="EnsemblMetazoa"/>
        </authorList>
    </citation>
    <scope>IDENTIFICATION</scope>
    <source>
        <strain evidence="1">IAEA</strain>
    </source>
</reference>
<sequence length="110" mass="12562">MVARDDRCSMFVPNYNFSNIFVLILKISACECGRNVLLNLSNVFTTAAAAASAVSSSEVRVLNTFAMYKIVVTDNYLLTVDDDQQQHHHHHHHHHYRDEEGFSLLVFCLH</sequence>
<dbReference type="EnsemblMetazoa" id="GPAI019319-RA">
    <property type="protein sequence ID" value="GPAI019319-PA"/>
    <property type="gene ID" value="GPAI019319"/>
</dbReference>
<keyword evidence="2" id="KW-1185">Reference proteome</keyword>
<reference evidence="2" key="1">
    <citation type="submission" date="2014-03" db="EMBL/GenBank/DDBJ databases">
        <authorList>
            <person name="Aksoy S."/>
            <person name="Warren W."/>
            <person name="Wilson R.K."/>
        </authorList>
    </citation>
    <scope>NUCLEOTIDE SEQUENCE [LARGE SCALE GENOMIC DNA]</scope>
    <source>
        <strain evidence="2">IAEA</strain>
    </source>
</reference>
<dbReference type="AlphaFoldDB" id="A0A1A9ZMK7"/>
<name>A0A1A9ZMK7_GLOPL</name>
<proteinExistence type="predicted"/>
<evidence type="ECO:0000313" key="2">
    <source>
        <dbReference type="Proteomes" id="UP000092445"/>
    </source>
</evidence>
<protein>
    <submittedName>
        <fullName evidence="1">Uncharacterized protein</fullName>
    </submittedName>
</protein>
<evidence type="ECO:0000313" key="1">
    <source>
        <dbReference type="EnsemblMetazoa" id="GPAI019319-PA"/>
    </source>
</evidence>
<accession>A0A1A9ZMK7</accession>